<proteinExistence type="predicted"/>
<dbReference type="AlphaFoldDB" id="W1XH73"/>
<dbReference type="EMBL" id="AZMM01012530">
    <property type="protein sequence ID" value="ETJ33024.1"/>
    <property type="molecule type" value="Genomic_DNA"/>
</dbReference>
<dbReference type="GO" id="GO:0006355">
    <property type="term" value="P:regulation of DNA-templated transcription"/>
    <property type="evidence" value="ECO:0007669"/>
    <property type="project" value="InterPro"/>
</dbReference>
<dbReference type="GO" id="GO:0000160">
    <property type="term" value="P:phosphorelay signal transduction system"/>
    <property type="evidence" value="ECO:0007669"/>
    <property type="project" value="InterPro"/>
</dbReference>
<gene>
    <name evidence="4" type="ORF">Q604_UNBC12530G0001</name>
    <name evidence="3" type="ORF">Q604_UNBC16780G0001</name>
</gene>
<sequence>SRVWGLDSYGDYATVAVHINRLREEIEDNPSDSKHIITVWGVGYKFV</sequence>
<keyword evidence="1" id="KW-0238">DNA-binding</keyword>
<comment type="caution">
    <text evidence="3">The sequence shown here is derived from an EMBL/GenBank/DDBJ whole genome shotgun (WGS) entry which is preliminary data.</text>
</comment>
<dbReference type="EMBL" id="AZMM01016780">
    <property type="protein sequence ID" value="ETJ28144.1"/>
    <property type="molecule type" value="Genomic_DNA"/>
</dbReference>
<evidence type="ECO:0000313" key="3">
    <source>
        <dbReference type="EMBL" id="ETJ28144.1"/>
    </source>
</evidence>
<dbReference type="Gene3D" id="1.10.10.10">
    <property type="entry name" value="Winged helix-like DNA-binding domain superfamily/Winged helix DNA-binding domain"/>
    <property type="match status" value="1"/>
</dbReference>
<feature type="non-terminal residue" evidence="3">
    <location>
        <position position="1"/>
    </location>
</feature>
<accession>W1XH73</accession>
<dbReference type="InterPro" id="IPR001867">
    <property type="entry name" value="OmpR/PhoB-type_DNA-bd"/>
</dbReference>
<dbReference type="SUPFAM" id="SSF46894">
    <property type="entry name" value="C-terminal effector domain of the bipartite response regulators"/>
    <property type="match status" value="1"/>
</dbReference>
<reference evidence="3" key="1">
    <citation type="submission" date="2013-12" db="EMBL/GenBank/DDBJ databases">
        <title>A Varibaculum cambriense genome reconstructed from a premature infant gut community with otherwise low bacterial novelty that shifts toward anaerobic metabolism during the third week of life.</title>
        <authorList>
            <person name="Brown C.T."/>
            <person name="Sharon I."/>
            <person name="Thomas B.C."/>
            <person name="Castelle C.J."/>
            <person name="Morowitz M.J."/>
            <person name="Banfield J.F."/>
        </authorList>
    </citation>
    <scope>NUCLEOTIDE SEQUENCE</scope>
</reference>
<dbReference type="Pfam" id="PF00486">
    <property type="entry name" value="Trans_reg_C"/>
    <property type="match status" value="1"/>
</dbReference>
<evidence type="ECO:0000313" key="4">
    <source>
        <dbReference type="EMBL" id="ETJ33024.1"/>
    </source>
</evidence>
<evidence type="ECO:0000259" key="2">
    <source>
        <dbReference type="PROSITE" id="PS51755"/>
    </source>
</evidence>
<name>W1XH73_9ZZZZ</name>
<evidence type="ECO:0000256" key="1">
    <source>
        <dbReference type="ARBA" id="ARBA00023125"/>
    </source>
</evidence>
<dbReference type="InterPro" id="IPR036388">
    <property type="entry name" value="WH-like_DNA-bd_sf"/>
</dbReference>
<feature type="domain" description="OmpR/PhoB-type" evidence="2">
    <location>
        <begin position="1"/>
        <end position="47"/>
    </location>
</feature>
<protein>
    <submittedName>
        <fullName evidence="3">Response regulator receiver protein</fullName>
    </submittedName>
</protein>
<dbReference type="InterPro" id="IPR016032">
    <property type="entry name" value="Sig_transdc_resp-reg_C-effctor"/>
</dbReference>
<dbReference type="CDD" id="cd00383">
    <property type="entry name" value="trans_reg_C"/>
    <property type="match status" value="1"/>
</dbReference>
<dbReference type="GO" id="GO:0003677">
    <property type="term" value="F:DNA binding"/>
    <property type="evidence" value="ECO:0007669"/>
    <property type="project" value="UniProtKB-KW"/>
</dbReference>
<organism evidence="3">
    <name type="scientific">human gut metagenome</name>
    <dbReference type="NCBI Taxonomy" id="408170"/>
    <lineage>
        <taxon>unclassified sequences</taxon>
        <taxon>metagenomes</taxon>
        <taxon>organismal metagenomes</taxon>
    </lineage>
</organism>
<dbReference type="PROSITE" id="PS51755">
    <property type="entry name" value="OMPR_PHOB"/>
    <property type="match status" value="1"/>
</dbReference>